<dbReference type="SUPFAM" id="SSF140576">
    <property type="entry name" value="HIV integrase-binding domain"/>
    <property type="match status" value="1"/>
</dbReference>
<feature type="compositionally biased region" description="Basic and acidic residues" evidence="5">
    <location>
        <begin position="167"/>
        <end position="177"/>
    </location>
</feature>
<organism evidence="7 8">
    <name type="scientific">Brassicogethes aeneus</name>
    <name type="common">Rape pollen beetle</name>
    <name type="synonym">Meligethes aeneus</name>
    <dbReference type="NCBI Taxonomy" id="1431903"/>
    <lineage>
        <taxon>Eukaryota</taxon>
        <taxon>Metazoa</taxon>
        <taxon>Ecdysozoa</taxon>
        <taxon>Arthropoda</taxon>
        <taxon>Hexapoda</taxon>
        <taxon>Insecta</taxon>
        <taxon>Pterygota</taxon>
        <taxon>Neoptera</taxon>
        <taxon>Endopterygota</taxon>
        <taxon>Coleoptera</taxon>
        <taxon>Polyphaga</taxon>
        <taxon>Cucujiformia</taxon>
        <taxon>Nitidulidae</taxon>
        <taxon>Meligethinae</taxon>
        <taxon>Brassicogethes</taxon>
    </lineage>
</organism>
<feature type="compositionally biased region" description="Basic and acidic residues" evidence="5">
    <location>
        <begin position="223"/>
        <end position="238"/>
    </location>
</feature>
<keyword evidence="8" id="KW-1185">Reference proteome</keyword>
<dbReference type="CDD" id="cd05834">
    <property type="entry name" value="PWWP_HRP"/>
    <property type="match status" value="1"/>
</dbReference>
<evidence type="ECO:0000256" key="5">
    <source>
        <dbReference type="SAM" id="MobiDB-lite"/>
    </source>
</evidence>
<evidence type="ECO:0000259" key="6">
    <source>
        <dbReference type="PROSITE" id="PS50812"/>
    </source>
</evidence>
<keyword evidence="4" id="KW-0539">Nucleus</keyword>
<gene>
    <name evidence="7" type="ORF">MELIAE_LOCUS3063</name>
</gene>
<dbReference type="InterPro" id="IPR035441">
    <property type="entry name" value="TFIIS/LEDGF_dom_sf"/>
</dbReference>
<dbReference type="Pfam" id="PF00855">
    <property type="entry name" value="PWWP"/>
    <property type="match status" value="1"/>
</dbReference>
<dbReference type="PROSITE" id="PS50812">
    <property type="entry name" value="PWWP"/>
    <property type="match status" value="1"/>
</dbReference>
<dbReference type="GO" id="GO:0005634">
    <property type="term" value="C:nucleus"/>
    <property type="evidence" value="ECO:0007669"/>
    <property type="project" value="UniProtKB-SubCell"/>
</dbReference>
<dbReference type="Gene3D" id="2.30.30.140">
    <property type="match status" value="1"/>
</dbReference>
<evidence type="ECO:0000313" key="8">
    <source>
        <dbReference type="Proteomes" id="UP001154078"/>
    </source>
</evidence>
<dbReference type="SUPFAM" id="SSF63748">
    <property type="entry name" value="Tudor/PWWP/MBT"/>
    <property type="match status" value="1"/>
</dbReference>
<feature type="domain" description="PWWP" evidence="6">
    <location>
        <begin position="9"/>
        <end position="59"/>
    </location>
</feature>
<feature type="compositionally biased region" description="Basic and acidic residues" evidence="5">
    <location>
        <begin position="108"/>
        <end position="117"/>
    </location>
</feature>
<sequence length="591" mass="67557">MKKAISFKPGDKVFAKVKGYPPWPASIQSENGKKYNVKFYGTGEIGTIKAEDLFYFIKSKNTLKKVLKRKDYNDAMAEIEEAIKNDGGDGESNSDDLNISAVNTTLEESEKLTDSIKKGKRKRSGSDSSLTETKSKKANVTAESTPVKSPKKKATEEKEESTEAAEETLKSDEKTDTTVDENDETNTTTNEETVENAEANKTATEEKEVQEVEDVEMAENIPEEAKKDDSSKEDKTEEINANAEKPKPSKTKNKVEEVAKEEFNIHNYILTTEKSLKNNILFAEHVKAEEKYYAKISVDQPLIDYKKSVLPVKLTTGKYAGIKLTQIPKPQKFKGEYQRAMFDKELSEAVLKKSEEISKLDKAPTEDYIIQDLNTTEEQINEILNDKEVELKQKRLVVLKDEAKLVVLEKDIKLTLGLDTADPEKALVYLEDMLKLRHVDRIMLLKHYHVLEMVKRLKIYYGNIKEWNLSEESLEKFQKDAEMVRKKAEEVFKMLMKLFPEFQEKDFWEGFTDTVAKFREECKDLTESQVGVLWAPPKSRRTFMDLLEEQALTESESAQKDNSKETEKENSSEIANSEKVIEVSETEQEVV</sequence>
<dbReference type="PANTHER" id="PTHR12550">
    <property type="entry name" value="HEPATOMA-DERIVED GROWTH FACTOR-RELATED"/>
    <property type="match status" value="1"/>
</dbReference>
<feature type="compositionally biased region" description="Acidic residues" evidence="5">
    <location>
        <begin position="157"/>
        <end position="166"/>
    </location>
</feature>
<dbReference type="Proteomes" id="UP001154078">
    <property type="component" value="Chromosome 2"/>
</dbReference>
<dbReference type="OrthoDB" id="62853at2759"/>
<reference evidence="7" key="1">
    <citation type="submission" date="2021-12" db="EMBL/GenBank/DDBJ databases">
        <authorList>
            <person name="King R."/>
        </authorList>
    </citation>
    <scope>NUCLEOTIDE SEQUENCE</scope>
</reference>
<evidence type="ECO:0000256" key="2">
    <source>
        <dbReference type="ARBA" id="ARBA00005309"/>
    </source>
</evidence>
<protein>
    <recommendedName>
        <fullName evidence="6">PWWP domain-containing protein</fullName>
    </recommendedName>
</protein>
<dbReference type="PANTHER" id="PTHR12550:SF70">
    <property type="entry name" value="JIL-1 ANCHORING AND STABILIZING PROTEIN, ISOFORM A"/>
    <property type="match status" value="1"/>
</dbReference>
<dbReference type="InterPro" id="IPR000313">
    <property type="entry name" value="PWWP_dom"/>
</dbReference>
<comment type="subcellular location">
    <subcellularLocation>
        <location evidence="1">Nucleus</location>
    </subcellularLocation>
</comment>
<dbReference type="InterPro" id="IPR036218">
    <property type="entry name" value="HIVI-bd_sf"/>
</dbReference>
<evidence type="ECO:0000256" key="3">
    <source>
        <dbReference type="ARBA" id="ARBA00023054"/>
    </source>
</evidence>
<feature type="region of interest" description="Disordered" evidence="5">
    <location>
        <begin position="553"/>
        <end position="591"/>
    </location>
</feature>
<dbReference type="Gene3D" id="1.20.930.10">
    <property type="entry name" value="Conserved domain common to transcription factors TFIIS, elongin A, CRSP70"/>
    <property type="match status" value="1"/>
</dbReference>
<feature type="compositionally biased region" description="Basic and acidic residues" evidence="5">
    <location>
        <begin position="557"/>
        <end position="571"/>
    </location>
</feature>
<feature type="region of interest" description="Disordered" evidence="5">
    <location>
        <begin position="83"/>
        <end position="254"/>
    </location>
</feature>
<comment type="similarity">
    <text evidence="2">Belongs to the HDGF family.</text>
</comment>
<feature type="compositionally biased region" description="Low complexity" evidence="5">
    <location>
        <begin position="185"/>
        <end position="202"/>
    </location>
</feature>
<proteinExistence type="inferred from homology"/>
<dbReference type="EMBL" id="OV121133">
    <property type="protein sequence ID" value="CAH0550180.1"/>
    <property type="molecule type" value="Genomic_DNA"/>
</dbReference>
<evidence type="ECO:0000313" key="7">
    <source>
        <dbReference type="EMBL" id="CAH0550180.1"/>
    </source>
</evidence>
<evidence type="ECO:0000256" key="1">
    <source>
        <dbReference type="ARBA" id="ARBA00004123"/>
    </source>
</evidence>
<dbReference type="AlphaFoldDB" id="A0A9P0AXH7"/>
<dbReference type="Pfam" id="PF11467">
    <property type="entry name" value="LEDGF"/>
    <property type="match status" value="1"/>
</dbReference>
<dbReference type="InterPro" id="IPR021567">
    <property type="entry name" value="LEDGF_IBD"/>
</dbReference>
<evidence type="ECO:0000256" key="4">
    <source>
        <dbReference type="ARBA" id="ARBA00023242"/>
    </source>
</evidence>
<name>A0A9P0AXH7_BRAAE</name>
<dbReference type="SMART" id="SM00293">
    <property type="entry name" value="PWWP"/>
    <property type="match status" value="1"/>
</dbReference>
<accession>A0A9P0AXH7</accession>
<keyword evidence="3" id="KW-0175">Coiled coil</keyword>